<reference evidence="3 4" key="1">
    <citation type="submission" date="2019-02" db="EMBL/GenBank/DDBJ databases">
        <title>Draft genome sequence of Amycolatopsis sp. 8-3EHSu isolated from roots of Suaeda maritima.</title>
        <authorList>
            <person name="Duangmal K."/>
            <person name="Chantavorakit T."/>
        </authorList>
    </citation>
    <scope>NUCLEOTIDE SEQUENCE [LARGE SCALE GENOMIC DNA]</scope>
    <source>
        <strain evidence="3 4">8-3EHSu</strain>
    </source>
</reference>
<proteinExistence type="predicted"/>
<dbReference type="InterPro" id="IPR038332">
    <property type="entry name" value="PPE_sf"/>
</dbReference>
<evidence type="ECO:0000313" key="3">
    <source>
        <dbReference type="EMBL" id="RZQ60740.1"/>
    </source>
</evidence>
<feature type="compositionally biased region" description="Low complexity" evidence="2">
    <location>
        <begin position="272"/>
        <end position="286"/>
    </location>
</feature>
<dbReference type="OrthoDB" id="3638007at2"/>
<organism evidence="3 4">
    <name type="scientific">Amycolatopsis suaedae</name>
    <dbReference type="NCBI Taxonomy" id="2510978"/>
    <lineage>
        <taxon>Bacteria</taxon>
        <taxon>Bacillati</taxon>
        <taxon>Actinomycetota</taxon>
        <taxon>Actinomycetes</taxon>
        <taxon>Pseudonocardiales</taxon>
        <taxon>Pseudonocardiaceae</taxon>
        <taxon>Amycolatopsis</taxon>
    </lineage>
</organism>
<keyword evidence="4" id="KW-1185">Reference proteome</keyword>
<feature type="region of interest" description="Disordered" evidence="2">
    <location>
        <begin position="225"/>
        <end position="472"/>
    </location>
</feature>
<feature type="compositionally biased region" description="Low complexity" evidence="2">
    <location>
        <begin position="404"/>
        <end position="415"/>
    </location>
</feature>
<accession>A0A4Q7J078</accession>
<protein>
    <recommendedName>
        <fullName evidence="5">PPE domain-containing protein</fullName>
    </recommendedName>
</protein>
<feature type="compositionally biased region" description="Gly residues" evidence="2">
    <location>
        <begin position="317"/>
        <end position="326"/>
    </location>
</feature>
<dbReference type="Gene3D" id="1.20.1260.20">
    <property type="entry name" value="PPE superfamily"/>
    <property type="match status" value="1"/>
</dbReference>
<feature type="compositionally biased region" description="Basic and acidic residues" evidence="2">
    <location>
        <begin position="428"/>
        <end position="440"/>
    </location>
</feature>
<dbReference type="AlphaFoldDB" id="A0A4Q7J078"/>
<evidence type="ECO:0000313" key="4">
    <source>
        <dbReference type="Proteomes" id="UP000292003"/>
    </source>
</evidence>
<evidence type="ECO:0000256" key="2">
    <source>
        <dbReference type="SAM" id="MobiDB-lite"/>
    </source>
</evidence>
<feature type="compositionally biased region" description="Gly residues" evidence="2">
    <location>
        <begin position="416"/>
        <end position="425"/>
    </location>
</feature>
<name>A0A4Q7J078_9PSEU</name>
<sequence length="472" mass="47462">MTENAGYQPRKYEGQRYAETQDIGTMITGHNQAAIDYSRDQGLHLEQGQQFRAGLNGSDHDYRSLPHDRLQHLVNDGVNPGGIDEQGTIANNIGNTQLQLASAFRQAAAKEETEWQGKGAAGAHAFFGKLASWAESSGNATHLTSNRLSQQAGAVTNAKNNMPEPAGRSVDESMKEVARNISSGDFDAARASMEAMQAEARRQQEAHAQAAEVLAQRDRELFRTGSTQPMFAPPPQLGQDSTSAAGFTGGNTGSPVGSSGGAPPVGPGGPGSPMSGPAGPHTGAGSVPPPGAPGGPAPNVGRTPGPGLSPAAFGGTTVPGGQGLGRYGSETVRNSPNRSGFPGRAGSFVSGKAGGPGGTGTGAGGPRGGAPGSATGGPGNQPGAGKGTGAGVPGGRSAGEVLRGGAAAAGSRATGVPGGMAGAGQGQQREEDKEHKRADYLQENDPNEYFGTQGLDQTTPAVIGEIKPPKQN</sequence>
<comment type="caution">
    <text evidence="3">The sequence shown here is derived from an EMBL/GenBank/DDBJ whole genome shotgun (WGS) entry which is preliminary data.</text>
</comment>
<feature type="coiled-coil region" evidence="1">
    <location>
        <begin position="186"/>
        <end position="213"/>
    </location>
</feature>
<evidence type="ECO:0008006" key="5">
    <source>
        <dbReference type="Google" id="ProtNLM"/>
    </source>
</evidence>
<feature type="compositionally biased region" description="Pro residues" evidence="2">
    <location>
        <begin position="287"/>
        <end position="296"/>
    </location>
</feature>
<dbReference type="EMBL" id="SFCC01000015">
    <property type="protein sequence ID" value="RZQ60740.1"/>
    <property type="molecule type" value="Genomic_DNA"/>
</dbReference>
<dbReference type="RefSeq" id="WP_130478313.1">
    <property type="nucleotide sequence ID" value="NZ_SFCC01000015.1"/>
</dbReference>
<keyword evidence="1" id="KW-0175">Coiled coil</keyword>
<evidence type="ECO:0000256" key="1">
    <source>
        <dbReference type="SAM" id="Coils"/>
    </source>
</evidence>
<dbReference type="Proteomes" id="UP000292003">
    <property type="component" value="Unassembled WGS sequence"/>
</dbReference>
<gene>
    <name evidence="3" type="ORF">EWH70_26885</name>
</gene>
<feature type="compositionally biased region" description="Gly residues" evidence="2">
    <location>
        <begin position="352"/>
        <end position="397"/>
    </location>
</feature>